<sequence>MMSIDELILILEDKHVYSYKELWLNNEESRYEEILEIFSFGRLKDLNEYIDKYGDGMDKIVISELMMIKMIKLSILSYINSSNARYKISIIDICHELNIKFKEMNSSAFIERLLIEMNDIIKIRIDSIENSIDILQVTDTRDVYSFEKPLNIIKIEDIETTQSLYSELERWKNKLINDIH</sequence>
<accession>A7TLI1</accession>
<organism evidence="2">
    <name type="scientific">Vanderwaltozyma polyspora (strain ATCC 22028 / DSM 70294 / BCRC 21397 / CBS 2163 / NBRC 10782 / NRRL Y-8283 / UCD 57-17)</name>
    <name type="common">Kluyveromyces polysporus</name>
    <dbReference type="NCBI Taxonomy" id="436907"/>
    <lineage>
        <taxon>Eukaryota</taxon>
        <taxon>Fungi</taxon>
        <taxon>Dikarya</taxon>
        <taxon>Ascomycota</taxon>
        <taxon>Saccharomycotina</taxon>
        <taxon>Saccharomycetes</taxon>
        <taxon>Saccharomycetales</taxon>
        <taxon>Saccharomycetaceae</taxon>
        <taxon>Vanderwaltozyma</taxon>
    </lineage>
</organism>
<dbReference type="FunCoup" id="A7TLI1">
    <property type="interactions" value="100"/>
</dbReference>
<proteinExistence type="predicted"/>
<keyword evidence="2" id="KW-1185">Reference proteome</keyword>
<dbReference type="Proteomes" id="UP000000267">
    <property type="component" value="Unassembled WGS sequence"/>
</dbReference>
<dbReference type="OMA" id="FDCRDVY"/>
<evidence type="ECO:0000313" key="2">
    <source>
        <dbReference type="Proteomes" id="UP000000267"/>
    </source>
</evidence>
<dbReference type="InParanoid" id="A7TLI1"/>
<dbReference type="AlphaFoldDB" id="A7TLI1"/>
<protein>
    <recommendedName>
        <fullName evidence="3">PCI domain-containing protein</fullName>
    </recommendedName>
</protein>
<name>A7TLI1_VANPO</name>
<dbReference type="GO" id="GO:0000747">
    <property type="term" value="P:conjugation with cellular fusion"/>
    <property type="evidence" value="ECO:0007669"/>
    <property type="project" value="EnsemblFungi"/>
</dbReference>
<dbReference type="GeneID" id="5545050"/>
<dbReference type="eggNOG" id="ENOG502S4AD">
    <property type="taxonomic scope" value="Eukaryota"/>
</dbReference>
<evidence type="ECO:0008006" key="3">
    <source>
        <dbReference type="Google" id="ProtNLM"/>
    </source>
</evidence>
<dbReference type="GO" id="GO:0000338">
    <property type="term" value="P:protein deneddylation"/>
    <property type="evidence" value="ECO:0007669"/>
    <property type="project" value="EnsemblFungi"/>
</dbReference>
<dbReference type="HOGENOM" id="CLU_138722_0_0_1"/>
<dbReference type="EMBL" id="DS480415">
    <property type="protein sequence ID" value="EDO16867.1"/>
    <property type="molecule type" value="Genomic_DNA"/>
</dbReference>
<dbReference type="GO" id="GO:0008180">
    <property type="term" value="C:COP9 signalosome"/>
    <property type="evidence" value="ECO:0007669"/>
    <property type="project" value="EnsemblFungi"/>
</dbReference>
<dbReference type="GO" id="GO:0071444">
    <property type="term" value="P:cellular response to pheromone"/>
    <property type="evidence" value="ECO:0007669"/>
    <property type="project" value="EnsemblFungi"/>
</dbReference>
<dbReference type="PhylomeDB" id="A7TLI1"/>
<evidence type="ECO:0000313" key="1">
    <source>
        <dbReference type="EMBL" id="EDO16867.1"/>
    </source>
</evidence>
<dbReference type="OrthoDB" id="10265275at2759"/>
<dbReference type="RefSeq" id="XP_001644725.1">
    <property type="nucleotide sequence ID" value="XM_001644675.1"/>
</dbReference>
<gene>
    <name evidence="1" type="ORF">Kpol_1024p20</name>
</gene>
<dbReference type="STRING" id="436907.A7TLI1"/>
<reference evidence="1 2" key="1">
    <citation type="journal article" date="2007" name="Proc. Natl. Acad. Sci. U.S.A.">
        <title>Independent sorting-out of thousands of duplicated gene pairs in two yeast species descended from a whole-genome duplication.</title>
        <authorList>
            <person name="Scannell D.R."/>
            <person name="Frank A.C."/>
            <person name="Conant G.C."/>
            <person name="Byrne K.P."/>
            <person name="Woolfit M."/>
            <person name="Wolfe K.H."/>
        </authorList>
    </citation>
    <scope>NUCLEOTIDE SEQUENCE [LARGE SCALE GENOMIC DNA]</scope>
    <source>
        <strain evidence="2">ATCC 22028 / DSM 70294 / BCRC 21397 / CBS 2163 / NBRC 10782 / NRRL Y-8283 / UCD 57-17</strain>
    </source>
</reference>
<dbReference type="KEGG" id="vpo:Kpol_1024p20"/>